<name>A0A1I8GEH9_9PLAT</name>
<dbReference type="AlphaFoldDB" id="A0A1I8GEH9"/>
<keyword evidence="2" id="KW-1185">Reference proteome</keyword>
<organism evidence="2 3">
    <name type="scientific">Macrostomum lignano</name>
    <dbReference type="NCBI Taxonomy" id="282301"/>
    <lineage>
        <taxon>Eukaryota</taxon>
        <taxon>Metazoa</taxon>
        <taxon>Spiralia</taxon>
        <taxon>Lophotrochozoa</taxon>
        <taxon>Platyhelminthes</taxon>
        <taxon>Rhabditophora</taxon>
        <taxon>Macrostomorpha</taxon>
        <taxon>Macrostomida</taxon>
        <taxon>Macrostomidae</taxon>
        <taxon>Macrostomum</taxon>
    </lineage>
</organism>
<evidence type="ECO:0000313" key="2">
    <source>
        <dbReference type="Proteomes" id="UP000095280"/>
    </source>
</evidence>
<dbReference type="Proteomes" id="UP000095280">
    <property type="component" value="Unplaced"/>
</dbReference>
<sequence>IAQDNCAIPDATQHRSGHCAHCARTTSIPDATQHRSGTTVPFPMPLSVSIAQDNCAIPDATPASLRTTVPFPDATQHRSGQLCHSRCHSASLRTLWPFPDANDAALPVGMPARRSASSASRRSRSASGCSSSRWRACRCSSRLRFQSGTPDSLVASASRAASAAACASSASRFGAPASPRGASPARCRDGGVAWHRGRVGNIVQGRRLFDDFLRRWRRRRGGGGCGEVSAATGRRSSAGGGGGSWLASNSSAVDSCCCCFCEDLRRLTPCCSWAMRAADCCFGCCWEAGPDSQLELERATDAALPVGHAGQALGLLRLPSEPLGLRLQLLALAGLPLLQQAALPVRHAGQLGGLGKSGSLCGRVRLQRLPVPALQHRPAPVRRAVGDGRPGTADGSATSSKAAACSTTSFGGGGDGGAGGGCGEVSAATGRRSSAGGGGGSWLASNSSAVDSCCCCFCEDLRRLTPCCSWAMRAADCCFGCCWEAGPDSQLELERATRLAGRGNRGGVSWPRQRLNSPSLRWWHRWGRWRSSGRVLLLLHLQSRWRSKSRYSSSSSGRAWQMAGIHCLVAAPLKFVGPAGAVAAPLKSVAPVAPAPLKFVGPVGVVPLKFVGPAGVAPLKPVGPAETVAAPLNSVGPAAEVAVLLQLVGPAGAIAASLKSVGPVAAALLKFVQSAAAVAALLKRRLWRHLRRGAIEAAENLRHGRHVSLDFSLGSGSRRLRLRLRVLRQVPGLRFGTLGLFGCCGGCCCCWLRCGSASQRRPKLLQEGGTAGCCGIGGRLALVGVVLRAADSGASAELAPPECQTRVVADSSQPGADSRASGLGPAAHDPRLGPGEAPHRSSPKLASPPPEERLGAYAGALRVPLLLSRCLIVGAERIELLAGLAEQLVEGV</sequence>
<evidence type="ECO:0000313" key="3">
    <source>
        <dbReference type="WBParaSite" id="maker-uti_cns_0001751-snap-gene-0.2-mRNA-1"/>
    </source>
</evidence>
<protein>
    <submittedName>
        <fullName evidence="3">SMB domain-containing protein</fullName>
    </submittedName>
</protein>
<feature type="region of interest" description="Disordered" evidence="1">
    <location>
        <begin position="222"/>
        <end position="241"/>
    </location>
</feature>
<accession>A0A1I8GEH9</accession>
<reference evidence="3" key="1">
    <citation type="submission" date="2016-11" db="UniProtKB">
        <authorList>
            <consortium name="WormBaseParasite"/>
        </authorList>
    </citation>
    <scope>IDENTIFICATION</scope>
</reference>
<feature type="region of interest" description="Disordered" evidence="1">
    <location>
        <begin position="808"/>
        <end position="851"/>
    </location>
</feature>
<evidence type="ECO:0000256" key="1">
    <source>
        <dbReference type="SAM" id="MobiDB-lite"/>
    </source>
</evidence>
<feature type="region of interest" description="Disordered" evidence="1">
    <location>
        <begin position="381"/>
        <end position="400"/>
    </location>
</feature>
<proteinExistence type="predicted"/>
<dbReference type="WBParaSite" id="maker-uti_cns_0001751-snap-gene-0.2-mRNA-1">
    <property type="protein sequence ID" value="maker-uti_cns_0001751-snap-gene-0.2-mRNA-1"/>
    <property type="gene ID" value="maker-uti_cns_0001751-snap-gene-0.2"/>
</dbReference>